<protein>
    <submittedName>
        <fullName evidence="1">Uncharacterized protein</fullName>
    </submittedName>
</protein>
<evidence type="ECO:0000313" key="2">
    <source>
        <dbReference type="Proteomes" id="UP000230233"/>
    </source>
</evidence>
<name>A0A2G5TAW9_9PELO</name>
<dbReference type="Proteomes" id="UP000230233">
    <property type="component" value="Chromosome V"/>
</dbReference>
<dbReference type="AlphaFoldDB" id="A0A2G5TAW9"/>
<gene>
    <name evidence="1" type="primary">Cnig_chr_V.g17650</name>
    <name evidence="1" type="ORF">B9Z55_017650</name>
</gene>
<reference evidence="2" key="1">
    <citation type="submission" date="2017-10" db="EMBL/GenBank/DDBJ databases">
        <title>Rapid genome shrinkage in a self-fertile nematode reveals novel sperm competition proteins.</title>
        <authorList>
            <person name="Yin D."/>
            <person name="Schwarz E.M."/>
            <person name="Thomas C.G."/>
            <person name="Felde R.L."/>
            <person name="Korf I.F."/>
            <person name="Cutter A.D."/>
            <person name="Schartner C.M."/>
            <person name="Ralston E.J."/>
            <person name="Meyer B.J."/>
            <person name="Haag E.S."/>
        </authorList>
    </citation>
    <scope>NUCLEOTIDE SEQUENCE [LARGE SCALE GENOMIC DNA]</scope>
    <source>
        <strain evidence="2">JU1422</strain>
    </source>
</reference>
<accession>A0A2G5TAW9</accession>
<proteinExistence type="predicted"/>
<keyword evidence="2" id="KW-1185">Reference proteome</keyword>
<evidence type="ECO:0000313" key="1">
    <source>
        <dbReference type="EMBL" id="PIC24241.1"/>
    </source>
</evidence>
<comment type="caution">
    <text evidence="1">The sequence shown here is derived from an EMBL/GenBank/DDBJ whole genome shotgun (WGS) entry which is preliminary data.</text>
</comment>
<dbReference type="EMBL" id="PDUG01000005">
    <property type="protein sequence ID" value="PIC24241.1"/>
    <property type="molecule type" value="Genomic_DNA"/>
</dbReference>
<sequence length="110" mass="12252">MKSFLVHMCHNFHPYICCKSFDSTKDLSTLLGCVGWLGVRAHVESIAIFGHANLAEAFGKADVCRSGSLINFMTLATPENVSCFISKFKKTYFSHVLQCGSALVDFFFRC</sequence>
<organism evidence="1 2">
    <name type="scientific">Caenorhabditis nigoni</name>
    <dbReference type="NCBI Taxonomy" id="1611254"/>
    <lineage>
        <taxon>Eukaryota</taxon>
        <taxon>Metazoa</taxon>
        <taxon>Ecdysozoa</taxon>
        <taxon>Nematoda</taxon>
        <taxon>Chromadorea</taxon>
        <taxon>Rhabditida</taxon>
        <taxon>Rhabditina</taxon>
        <taxon>Rhabditomorpha</taxon>
        <taxon>Rhabditoidea</taxon>
        <taxon>Rhabditidae</taxon>
        <taxon>Peloderinae</taxon>
        <taxon>Caenorhabditis</taxon>
    </lineage>
</organism>